<feature type="region of interest" description="Disordered" evidence="3">
    <location>
        <begin position="126"/>
        <end position="149"/>
    </location>
</feature>
<dbReference type="PROSITE" id="PS50118">
    <property type="entry name" value="HMG_BOX_2"/>
    <property type="match status" value="2"/>
</dbReference>
<organism evidence="5 6">
    <name type="scientific">Prorocentrum cordatum</name>
    <dbReference type="NCBI Taxonomy" id="2364126"/>
    <lineage>
        <taxon>Eukaryota</taxon>
        <taxon>Sar</taxon>
        <taxon>Alveolata</taxon>
        <taxon>Dinophyceae</taxon>
        <taxon>Prorocentrales</taxon>
        <taxon>Prorocentraceae</taxon>
        <taxon>Prorocentrum</taxon>
    </lineage>
</organism>
<keyword evidence="1 2" id="KW-0238">DNA-binding</keyword>
<dbReference type="InterPro" id="IPR009071">
    <property type="entry name" value="HMG_box_dom"/>
</dbReference>
<feature type="compositionally biased region" description="Polar residues" evidence="3">
    <location>
        <begin position="135"/>
        <end position="149"/>
    </location>
</feature>
<evidence type="ECO:0000259" key="4">
    <source>
        <dbReference type="PROSITE" id="PS50118"/>
    </source>
</evidence>
<keyword evidence="6" id="KW-1185">Reference proteome</keyword>
<evidence type="ECO:0000256" key="3">
    <source>
        <dbReference type="SAM" id="MobiDB-lite"/>
    </source>
</evidence>
<accession>A0ABN9PRJ1</accession>
<gene>
    <name evidence="5" type="ORF">PCOR1329_LOCUS5317</name>
</gene>
<feature type="DNA-binding region" description="HMG box" evidence="2">
    <location>
        <begin position="201"/>
        <end position="272"/>
    </location>
</feature>
<keyword evidence="2" id="KW-0539">Nucleus</keyword>
<dbReference type="SUPFAM" id="SSF47095">
    <property type="entry name" value="HMG-box"/>
    <property type="match status" value="2"/>
</dbReference>
<name>A0ABN9PRJ1_9DINO</name>
<comment type="caution">
    <text evidence="5">The sequence shown here is derived from an EMBL/GenBank/DDBJ whole genome shotgun (WGS) entry which is preliminary data.</text>
</comment>
<dbReference type="CDD" id="cd00084">
    <property type="entry name" value="HMG-box_SF"/>
    <property type="match status" value="1"/>
</dbReference>
<dbReference type="EMBL" id="CAUYUJ010001400">
    <property type="protein sequence ID" value="CAK0795757.1"/>
    <property type="molecule type" value="Genomic_DNA"/>
</dbReference>
<dbReference type="InterPro" id="IPR050342">
    <property type="entry name" value="HMGB"/>
</dbReference>
<dbReference type="Proteomes" id="UP001189429">
    <property type="component" value="Unassembled WGS sequence"/>
</dbReference>
<dbReference type="Gene3D" id="1.10.30.10">
    <property type="entry name" value="High mobility group box domain"/>
    <property type="match status" value="2"/>
</dbReference>
<sequence length="276" mass="30007">MAAARRRMAGRVGPARTRPLAGVLLALVGMLATAACYSARTASFAAPPAKTKRPPTSYNLWMADYIPTLTKKLGTTNFSIVSKEAGKQWRALEAAKKKKYIDRAGELKAKYEAQIQNMDQARSVIDKAPDKKASKTQAPEKNTKVGVSSSKVGMKKAVQVSSIRQLLLGTTNADSAASVVTSATPKETKKKVKVAKDSKGPKKPLGAYNIWLRGARSKIVASLPVEDRKNSALVNKVAGTRWRGLSERSKKRYHERSEAAAEEYKTALAKYKAKET</sequence>
<dbReference type="Pfam" id="PF00505">
    <property type="entry name" value="HMG_box"/>
    <property type="match status" value="2"/>
</dbReference>
<reference evidence="5" key="1">
    <citation type="submission" date="2023-10" db="EMBL/GenBank/DDBJ databases">
        <authorList>
            <person name="Chen Y."/>
            <person name="Shah S."/>
            <person name="Dougan E. K."/>
            <person name="Thang M."/>
            <person name="Chan C."/>
        </authorList>
    </citation>
    <scope>NUCLEOTIDE SEQUENCE [LARGE SCALE GENOMIC DNA]</scope>
</reference>
<dbReference type="PANTHER" id="PTHR48112:SF22">
    <property type="entry name" value="MITOCHONDRIAL TRANSCRIPTION FACTOR A, ISOFORM B"/>
    <property type="match status" value="1"/>
</dbReference>
<evidence type="ECO:0000256" key="1">
    <source>
        <dbReference type="ARBA" id="ARBA00023125"/>
    </source>
</evidence>
<dbReference type="PANTHER" id="PTHR48112">
    <property type="entry name" value="HIGH MOBILITY GROUP PROTEIN DSP1"/>
    <property type="match status" value="1"/>
</dbReference>
<feature type="domain" description="HMG box" evidence="4">
    <location>
        <begin position="51"/>
        <end position="119"/>
    </location>
</feature>
<protein>
    <recommendedName>
        <fullName evidence="4">HMG box domain-containing protein</fullName>
    </recommendedName>
</protein>
<proteinExistence type="predicted"/>
<feature type="DNA-binding region" description="HMG box" evidence="2">
    <location>
        <begin position="51"/>
        <end position="119"/>
    </location>
</feature>
<evidence type="ECO:0000256" key="2">
    <source>
        <dbReference type="PROSITE-ProRule" id="PRU00267"/>
    </source>
</evidence>
<evidence type="ECO:0000313" key="5">
    <source>
        <dbReference type="EMBL" id="CAK0795757.1"/>
    </source>
</evidence>
<dbReference type="SMART" id="SM00398">
    <property type="entry name" value="HMG"/>
    <property type="match status" value="2"/>
</dbReference>
<evidence type="ECO:0000313" key="6">
    <source>
        <dbReference type="Proteomes" id="UP001189429"/>
    </source>
</evidence>
<dbReference type="InterPro" id="IPR036910">
    <property type="entry name" value="HMG_box_dom_sf"/>
</dbReference>
<feature type="domain" description="HMG box" evidence="4">
    <location>
        <begin position="201"/>
        <end position="272"/>
    </location>
</feature>